<accession>A0A397UP97</accession>
<dbReference type="Proteomes" id="UP000266673">
    <property type="component" value="Unassembled WGS sequence"/>
</dbReference>
<proteinExistence type="predicted"/>
<dbReference type="AlphaFoldDB" id="A0A397UP97"/>
<feature type="compositionally biased region" description="Basic and acidic residues" evidence="1">
    <location>
        <begin position="51"/>
        <end position="91"/>
    </location>
</feature>
<protein>
    <submittedName>
        <fullName evidence="2">Uncharacterized protein</fullName>
    </submittedName>
</protein>
<name>A0A397UP97_9GLOM</name>
<keyword evidence="3" id="KW-1185">Reference proteome</keyword>
<gene>
    <name evidence="2" type="ORF">C2G38_2042134</name>
</gene>
<feature type="region of interest" description="Disordered" evidence="1">
    <location>
        <begin position="44"/>
        <end position="93"/>
    </location>
</feature>
<organism evidence="2 3">
    <name type="scientific">Gigaspora rosea</name>
    <dbReference type="NCBI Taxonomy" id="44941"/>
    <lineage>
        <taxon>Eukaryota</taxon>
        <taxon>Fungi</taxon>
        <taxon>Fungi incertae sedis</taxon>
        <taxon>Mucoromycota</taxon>
        <taxon>Glomeromycotina</taxon>
        <taxon>Glomeromycetes</taxon>
        <taxon>Diversisporales</taxon>
        <taxon>Gigasporaceae</taxon>
        <taxon>Gigaspora</taxon>
    </lineage>
</organism>
<sequence>MNLSGTLDRVSTGNVKTLYPFWNKHTEEISKKLWLPKNVGLHTSLSNEPLLRTEKDDDGKKMKTENDDENDNGKKIKTENDDKNDDVEGKKMKTRKIRMYPTLEEKEKLRKWIGTVR</sequence>
<reference evidence="2 3" key="1">
    <citation type="submission" date="2018-06" db="EMBL/GenBank/DDBJ databases">
        <title>Comparative genomics reveals the genomic features of Rhizophagus irregularis, R. cerebriforme, R. diaphanum and Gigaspora rosea, and their symbiotic lifestyle signature.</title>
        <authorList>
            <person name="Morin E."/>
            <person name="San Clemente H."/>
            <person name="Chen E.C.H."/>
            <person name="De La Providencia I."/>
            <person name="Hainaut M."/>
            <person name="Kuo A."/>
            <person name="Kohler A."/>
            <person name="Murat C."/>
            <person name="Tang N."/>
            <person name="Roy S."/>
            <person name="Loubradou J."/>
            <person name="Henrissat B."/>
            <person name="Grigoriev I.V."/>
            <person name="Corradi N."/>
            <person name="Roux C."/>
            <person name="Martin F.M."/>
        </authorList>
    </citation>
    <scope>NUCLEOTIDE SEQUENCE [LARGE SCALE GENOMIC DNA]</scope>
    <source>
        <strain evidence="2 3">DAOM 194757</strain>
    </source>
</reference>
<evidence type="ECO:0000313" key="3">
    <source>
        <dbReference type="Proteomes" id="UP000266673"/>
    </source>
</evidence>
<dbReference type="OrthoDB" id="2475899at2759"/>
<evidence type="ECO:0000313" key="2">
    <source>
        <dbReference type="EMBL" id="RIB12075.1"/>
    </source>
</evidence>
<evidence type="ECO:0000256" key="1">
    <source>
        <dbReference type="SAM" id="MobiDB-lite"/>
    </source>
</evidence>
<dbReference type="EMBL" id="QKWP01001062">
    <property type="protein sequence ID" value="RIB12075.1"/>
    <property type="molecule type" value="Genomic_DNA"/>
</dbReference>
<comment type="caution">
    <text evidence="2">The sequence shown here is derived from an EMBL/GenBank/DDBJ whole genome shotgun (WGS) entry which is preliminary data.</text>
</comment>